<evidence type="ECO:0000313" key="4">
    <source>
        <dbReference type="Proteomes" id="UP001152320"/>
    </source>
</evidence>
<dbReference type="Proteomes" id="UP001152320">
    <property type="component" value="Chromosome 6"/>
</dbReference>
<proteinExistence type="predicted"/>
<dbReference type="Pfam" id="PF02494">
    <property type="entry name" value="HYR"/>
    <property type="match status" value="5"/>
</dbReference>
<name>A0A9Q1C8C8_HOLLE</name>
<comment type="caution">
    <text evidence="3">The sequence shown here is derived from an EMBL/GenBank/DDBJ whole genome shotgun (WGS) entry which is preliminary data.</text>
</comment>
<evidence type="ECO:0000313" key="3">
    <source>
        <dbReference type="EMBL" id="KAJ8039919.1"/>
    </source>
</evidence>
<gene>
    <name evidence="3" type="ORF">HOLleu_14072</name>
</gene>
<accession>A0A9Q1C8C8</accession>
<feature type="domain" description="HYR" evidence="2">
    <location>
        <begin position="1"/>
        <end position="78"/>
    </location>
</feature>
<keyword evidence="4" id="KW-1185">Reference proteome</keyword>
<evidence type="ECO:0000256" key="1">
    <source>
        <dbReference type="ARBA" id="ARBA00022737"/>
    </source>
</evidence>
<dbReference type="OrthoDB" id="5967416at2759"/>
<dbReference type="AlphaFoldDB" id="A0A9Q1C8C8"/>
<feature type="domain" description="HYR" evidence="2">
    <location>
        <begin position="79"/>
        <end position="162"/>
    </location>
</feature>
<keyword evidence="1" id="KW-0677">Repeat</keyword>
<dbReference type="InterPro" id="IPR003410">
    <property type="entry name" value="HYR_dom"/>
</dbReference>
<sequence>MCVNIPAGVSDTVELGTPGTLVSWTELTCSDLSGTPEVTSRSHIPNSFFTVGSTDVTYICIDASGNTESCVFPVTVIAIDTTPPQCVNLPNEISKTVKLGTPGIEISWIEPTCSDISGTASITTRSHTPPSFFSVGMATVSYTCTDLSGNSETCTFPVTVSTAPHNCPENIIVETNVGEQTANVFWKETFENNTVWNKSAYLTASHAPGDDFLLGNTMVLYTFYDADGIIIDSCQFCVTVVSGGMIVGCPRHAIVTSAKGMSTNVTLHNPVVLSDGSPRNLSSLTKVSPGDNFKVGVTRVTYREDKAICRFTIIVKDITPPELVHCTQDILVQLQPGETSSEVNWVVPKARDYESEFVCVQSTHSPGDRFEAGLTTVTYTFSDNAGNEATCKCGVHVARADDTNPPNIVNCPESVLNYEFQEREDNYEVFWRTPTAADDLNLPIAVSSSHSNRDRFPIGSTDVTYIFTDVVGNVATCRFEVYISG</sequence>
<feature type="domain" description="HYR" evidence="2">
    <location>
        <begin position="401"/>
        <end position="485"/>
    </location>
</feature>
<organism evidence="3 4">
    <name type="scientific">Holothuria leucospilota</name>
    <name type="common">Black long sea cucumber</name>
    <name type="synonym">Mertensiothuria leucospilota</name>
    <dbReference type="NCBI Taxonomy" id="206669"/>
    <lineage>
        <taxon>Eukaryota</taxon>
        <taxon>Metazoa</taxon>
        <taxon>Echinodermata</taxon>
        <taxon>Eleutherozoa</taxon>
        <taxon>Echinozoa</taxon>
        <taxon>Holothuroidea</taxon>
        <taxon>Aspidochirotacea</taxon>
        <taxon>Aspidochirotida</taxon>
        <taxon>Holothuriidae</taxon>
        <taxon>Holothuria</taxon>
    </lineage>
</organism>
<reference evidence="3" key="1">
    <citation type="submission" date="2021-10" db="EMBL/GenBank/DDBJ databases">
        <title>Tropical sea cucumber genome reveals ecological adaptation and Cuvierian tubules defense mechanism.</title>
        <authorList>
            <person name="Chen T."/>
        </authorList>
    </citation>
    <scope>NUCLEOTIDE SEQUENCE</scope>
    <source>
        <strain evidence="3">Nanhai2018</strain>
        <tissue evidence="3">Muscle</tissue>
    </source>
</reference>
<dbReference type="PANTHER" id="PTHR24273:SF32">
    <property type="entry name" value="HYALIN"/>
    <property type="match status" value="1"/>
</dbReference>
<evidence type="ECO:0000259" key="2">
    <source>
        <dbReference type="PROSITE" id="PS50825"/>
    </source>
</evidence>
<protein>
    <submittedName>
        <fullName evidence="3">Hyalin</fullName>
    </submittedName>
</protein>
<dbReference type="PANTHER" id="PTHR24273">
    <property type="entry name" value="FI04643P-RELATED"/>
    <property type="match status" value="1"/>
</dbReference>
<feature type="domain" description="HYR" evidence="2">
    <location>
        <begin position="163"/>
        <end position="242"/>
    </location>
</feature>
<dbReference type="EMBL" id="JAIZAY010000006">
    <property type="protein sequence ID" value="KAJ8039919.1"/>
    <property type="molecule type" value="Genomic_DNA"/>
</dbReference>
<feature type="domain" description="HYR" evidence="2">
    <location>
        <begin position="316"/>
        <end position="399"/>
    </location>
</feature>
<dbReference type="PROSITE" id="PS50825">
    <property type="entry name" value="HYR"/>
    <property type="match status" value="5"/>
</dbReference>